<dbReference type="EMBL" id="NWUF01000013">
    <property type="protein sequence ID" value="PCE41640.1"/>
    <property type="molecule type" value="Genomic_DNA"/>
</dbReference>
<dbReference type="Gene3D" id="1.10.10.60">
    <property type="entry name" value="Homeodomain-like"/>
    <property type="match status" value="1"/>
</dbReference>
<keyword evidence="2 4" id="KW-0238">DNA-binding</keyword>
<dbReference type="AlphaFoldDB" id="A0A2A4FV93"/>
<dbReference type="SUPFAM" id="SSF48498">
    <property type="entry name" value="Tetracyclin repressor-like, C-terminal domain"/>
    <property type="match status" value="1"/>
</dbReference>
<name>A0A2A4FV93_9SPHN</name>
<dbReference type="OrthoDB" id="9816431at2"/>
<organism evidence="6 7">
    <name type="scientific">Rhizorhabdus dicambivorans</name>
    <dbReference type="NCBI Taxonomy" id="1850238"/>
    <lineage>
        <taxon>Bacteria</taxon>
        <taxon>Pseudomonadati</taxon>
        <taxon>Pseudomonadota</taxon>
        <taxon>Alphaproteobacteria</taxon>
        <taxon>Sphingomonadales</taxon>
        <taxon>Sphingomonadaceae</taxon>
        <taxon>Rhizorhabdus</taxon>
    </lineage>
</organism>
<dbReference type="InterPro" id="IPR039536">
    <property type="entry name" value="TetR_C_Proteobacteria"/>
</dbReference>
<evidence type="ECO:0000256" key="1">
    <source>
        <dbReference type="ARBA" id="ARBA00023015"/>
    </source>
</evidence>
<dbReference type="Gene3D" id="1.10.357.10">
    <property type="entry name" value="Tetracycline Repressor, domain 2"/>
    <property type="match status" value="1"/>
</dbReference>
<dbReference type="InterPro" id="IPR036271">
    <property type="entry name" value="Tet_transcr_reg_TetR-rel_C_sf"/>
</dbReference>
<dbReference type="FunFam" id="1.10.10.60:FF:000141">
    <property type="entry name" value="TetR family transcriptional regulator"/>
    <property type="match status" value="1"/>
</dbReference>
<evidence type="ECO:0000313" key="7">
    <source>
        <dbReference type="Proteomes" id="UP000218934"/>
    </source>
</evidence>
<dbReference type="InterPro" id="IPR050109">
    <property type="entry name" value="HTH-type_TetR-like_transc_reg"/>
</dbReference>
<dbReference type="Pfam" id="PF00440">
    <property type="entry name" value="TetR_N"/>
    <property type="match status" value="1"/>
</dbReference>
<evidence type="ECO:0000256" key="2">
    <source>
        <dbReference type="ARBA" id="ARBA00023125"/>
    </source>
</evidence>
<dbReference type="SUPFAM" id="SSF46689">
    <property type="entry name" value="Homeodomain-like"/>
    <property type="match status" value="1"/>
</dbReference>
<dbReference type="PANTHER" id="PTHR30055:SF146">
    <property type="entry name" value="HTH-TYPE TRANSCRIPTIONAL DUAL REGULATOR CECR"/>
    <property type="match status" value="1"/>
</dbReference>
<comment type="caution">
    <text evidence="6">The sequence shown here is derived from an EMBL/GenBank/DDBJ whole genome shotgun (WGS) entry which is preliminary data.</text>
</comment>
<proteinExistence type="predicted"/>
<dbReference type="PANTHER" id="PTHR30055">
    <property type="entry name" value="HTH-TYPE TRANSCRIPTIONAL REGULATOR RUTR"/>
    <property type="match status" value="1"/>
</dbReference>
<protein>
    <submittedName>
        <fullName evidence="6">TetR/AcrR family transcriptional regulator</fullName>
    </submittedName>
</protein>
<reference evidence="6 7" key="1">
    <citation type="submission" date="2017-09" db="EMBL/GenBank/DDBJ databases">
        <title>The Catabolism of 3,6-Dichlorosalicylic acid is Initiated by the Cytochrome P450 Monooxygenase DsmABC in Rhizorhabdus dicambivorans Ndbn-20.</title>
        <authorList>
            <person name="Na L."/>
        </authorList>
    </citation>
    <scope>NUCLEOTIDE SEQUENCE [LARGE SCALE GENOMIC DNA]</scope>
    <source>
        <strain evidence="6 7">Ndbn-20m</strain>
    </source>
</reference>
<dbReference type="Pfam" id="PF14246">
    <property type="entry name" value="TetR_C_7"/>
    <property type="match status" value="1"/>
</dbReference>
<dbReference type="PROSITE" id="PS50977">
    <property type="entry name" value="HTH_TETR_2"/>
    <property type="match status" value="1"/>
</dbReference>
<sequence length="213" mass="23611">MDLTREDASLSRREVRRNDRRDAMLAVAYDYFLEHGYAATSMSGIAATLGGSKATLWSYFPSKEALFEAVLDYATTMFRQQISVLLETGGEPEPTLRSFARRFIERVTAPQAVALQRLVLAEVGRFPEIGEIFYERGPRTTYQLLGNFIATAMARGQLRQDDPLRAAKMLIALCTGGCLQLVLLDRIDAPAVDMIGADADAAVDFFLRGYAPD</sequence>
<dbReference type="InterPro" id="IPR001647">
    <property type="entry name" value="HTH_TetR"/>
</dbReference>
<evidence type="ECO:0000259" key="5">
    <source>
        <dbReference type="PROSITE" id="PS50977"/>
    </source>
</evidence>
<keyword evidence="7" id="KW-1185">Reference proteome</keyword>
<gene>
    <name evidence="6" type="ORF">COO09_14065</name>
</gene>
<feature type="domain" description="HTH tetR-type" evidence="5">
    <location>
        <begin position="18"/>
        <end position="78"/>
    </location>
</feature>
<evidence type="ECO:0000256" key="4">
    <source>
        <dbReference type="PROSITE-ProRule" id="PRU00335"/>
    </source>
</evidence>
<dbReference type="KEGG" id="rdi:CMV14_09140"/>
<keyword evidence="1" id="KW-0805">Transcription regulation</keyword>
<dbReference type="RefSeq" id="WP_066964373.1">
    <property type="nucleotide sequence ID" value="NZ_CP023449.1"/>
</dbReference>
<accession>A0A2A4FV93</accession>
<dbReference type="Proteomes" id="UP000218934">
    <property type="component" value="Unassembled WGS sequence"/>
</dbReference>
<evidence type="ECO:0000313" key="6">
    <source>
        <dbReference type="EMBL" id="PCE41640.1"/>
    </source>
</evidence>
<feature type="DNA-binding region" description="H-T-H motif" evidence="4">
    <location>
        <begin position="41"/>
        <end position="60"/>
    </location>
</feature>
<dbReference type="PRINTS" id="PR00455">
    <property type="entry name" value="HTHTETR"/>
</dbReference>
<dbReference type="InterPro" id="IPR009057">
    <property type="entry name" value="Homeodomain-like_sf"/>
</dbReference>
<keyword evidence="3" id="KW-0804">Transcription</keyword>
<evidence type="ECO:0000256" key="3">
    <source>
        <dbReference type="ARBA" id="ARBA00023163"/>
    </source>
</evidence>
<dbReference type="GO" id="GO:0000976">
    <property type="term" value="F:transcription cis-regulatory region binding"/>
    <property type="evidence" value="ECO:0007669"/>
    <property type="project" value="TreeGrafter"/>
</dbReference>
<dbReference type="GO" id="GO:0003700">
    <property type="term" value="F:DNA-binding transcription factor activity"/>
    <property type="evidence" value="ECO:0007669"/>
    <property type="project" value="TreeGrafter"/>
</dbReference>